<feature type="compositionally biased region" description="Basic and acidic residues" evidence="9">
    <location>
        <begin position="7253"/>
        <end position="7263"/>
    </location>
</feature>
<feature type="compositionally biased region" description="Basic and acidic residues" evidence="9">
    <location>
        <begin position="4857"/>
        <end position="4875"/>
    </location>
</feature>
<sequence length="7391" mass="835609">MRGCRHSGVRVIVPPRCAPSPTRITCRYVRPQRTPHPPPLMEGEALASRVLELGPVGARFLGPVIIEVPHFAALRGKEREIVILRSDNGESWKEHSVDASEEILNQVLHDSFEADDLSQLEDVSSGRITRIVTQDFPQYFAVVSRIRQEVHAIGPEGGMVSSTVVPQVQAVFPEGALTKKIKVGLQAQPIDPELTAKLLGHGVAVSPVVTVEPRRRKFHKAITLSMPAPRAHSQGMINQYSGSAPTLRLLCSITGGTTRAQWEDVTGSTPLTFVNDCVSFTTTVSARFWLMDCRNIGDATKMATELYKEAIHVPFMAKFVVFAKRVDPLEARLRVFCMTDDKEDKTLEHQEHFTEVAKSRDVEVLEGKQQYVEFAGNLVPITKSGEQLSFAFRAFKENRLPFSVRVKDQHAEAVSRCLFMKEPKVPKGEPPQQPICILNIVLPEDIVTDTISLTDSDSIKHYRFLSENFDYYRPDPRLADMSNLLGEDWVPLANQLGLTTSEINVIKSEYPDSVAKQAQSMLRMWLSQTGNKAQTNTLENALKRIGREDIIPQCLNVDHGGQTITRIKHEEIGKYRLKKDIDSLEKGAVKDDVAPRAVADTQEATRFGIKDKYSAEEKVVVKSDEDEEDEQFDKPVAERREKIEKRLSAERSIPASSQRREIVQEITTIKQQSLVEDKLAEVKEKIKTEETTKTTVTKTTISPDTKTVSKTIEVKTTLPSDSTVSEPILSPPETHVSKTTIVTETRTIEEPSHKVPEDAELLEKVTQSFEKKKPIPQLIADEDPKSPKFSKTPPPSPADFILREQAASAQGWEASRQSLNLEPTPPTLIKDAAQQGNRTEEKSLSQSLIGFTTDRPFANKKAVYDLTNALIQSESRAEPYHTHTEKHYKLDLEKPLTDDESAPQKDDKKRKRGIFGTIKNFVGKSIESDSESEKSLPKKEKKKKDKKKKSSDLPPELPISAPRKPKLPTPPLDTKYDDIPFVEASPTDISDHKIEITKTYNFPVTDLDEIEAGVPPNITHKAREIVHAVLSDGEQTARDRRSKSPKKQKTIIIEEKVTKTFAPLTIEEEEFTITIDPTKKDSPKKTREIFTLNIDESEAQIEKEILEKSPILPEESLIKPIVHIQEPVRPIRSHVYEDILEPQVCLYPDKRLDPDHIKKATHDLIQNEISFTGWSDDKHNIFKPLTLQPDDAEVKEVEGNVTDSLKMKRKHGKLFGLFGKTSKDIDDSEDESSRREVIEKQDKETSKEVLAESNKPREDLPKSPKIKKSKSKEKEDKKFLGIFKISKQDTQKPTFSESTIKNMIDSTAFLKEEVDKYHDVRPLKVSPEDKTTKIQPSIISEVTEIKAQTSLSGKHEAELIVKDKTTKLISDSPVQSTVIKQIPQEISLISKEEHKSGFFDVFKKKDDTEKHKPETILSADTIRDMNDCEIFLKDEIHRYHDVKPVTKPKRESSPTKIITTVEETKKVTKKVETTVESVADDFVVSRETTSVIHKGPKEQIVTETTLVKKLKSDMEIQDDKKTGTTEMKSPEKSKHIDEEEHKKGLFGGMFKKKDKLPGVDSKIKSPGKIILSDLTIENMENSNNFLKDEIEKYYDVRPLIEYISTEESKPISQGISKIESDHKEQPLTKKIKDKKEKDSNFFGVFKKKESAEKGIIPDLKTTVEIKPSLSPEIVKSMDESHKFLKDEIQWYHDVRPISTQLVKEKETVVHETMVNNDKLSPKKEKVKEVKESSGVFSIFKRKGQSVERKPDDVQEKSVLSESTIKDMGDSDTFLKDEIDRYHDVHAIKETSIAKVPSQSIDSKEPENTTKKSKSKKEIVGPIFGIDKIKEPIEKDQITIQERRPILSTDVVKNMVETDTFLKDEIYHYHDVKPLKARDTTLVSPTKTKSETVEISDRGEKSPKKGKGKTSKDSGILGIFKKKTASFEVNENLGPVDEKIIQKDEKDQHRGIHSIIKEPAVQEAKVELVSKVEDVKVQHISDKSPQKSKQKSEKEGGTLFGIFKKKDGSLEKGTKLEAVDKAGKPILSETVVKDMEVSDTFLKNEVARYHDVRPIITTTVDTQVVQTEITPVQQTTEKSPTITKQKSEKDGGSLFGIFKKKEGSLDRETKLETVDNARKPILSETVVKNMKDSDTFLKDEVDRYHDVRPIITTTIETKVVQTKTTPVLQTQEKSPKKTKQKSEKEGGSLFGIFKKKEGSLERGTKPETVDKAGKPILSENVVKDMEDSDTFLKDEVDRYHDVRPIIVKTVETEVVQTETATVQQTSDKSPKKSKQKLEKESGGLFGIFKKKEGSLERGSKLVTVDKAEKPILSETVIKDMEDSDTFLKDEVDRYHDVRPVISSIVEPHVVQTETILVQQATDMSPEKSKQKSEKEAGGLFGIFKKKEGSLDRGTKLVTVDKAGKPILSETVIKDMEDSDTFLKDEVDRYHDVRPIISSIVEPQVVQTETILVQQATDKSPKKTKQKSEKEGGSLFGIFKKKEGSLERGTKPETVDKAGKPILSATFVKDMEDSDTFLKDEVDRYHDVRPIIVKTVETEVVQTETATVQQTSDKSPKKSKQKSEKEGGSLFGIFKKKDGSLERGTKPETVDKAGKPILSENVVKDMEDSDTFLKDEVDRYHDVRPIIAKTVETEVVQTETATVQQTSDKSPKKSKQKLEKEGGSLFGIFKRKDGSLERGSKLVTVDKAGKPILSETVIKDMEDSDTFLKDEIDRYHDVRPIISSIVEPQVVQTETILVQQATHKSPKKSKQKSEKEGGGLFGIFKKKEGSLERESKLETLVKGEKPILSGIVVKDMEDSDTFLKDEIKRYHDVRPIVTRTTEPQMAQIKDVTVQQTTEKSPKKSKQKSEKEGSLFGIFKKKEGSVEKATKVDPVDKSKNQILSDVVVKDIEVSDTFLKDEVERYHDVRPITTRRIDPQITQIETETHKNKIGPIFGVDKMKNPVGTTASMLSALAVQEMTNSDRFLQEEVNKYHDVKPIISQKVKEISVPSYSAKIDETPVVKQSIEISPKKSKEKGVLNVLKKKVSVEKTTPENIVAENVEVDSTNRTSNVEPDQKYSEILEVLEKAEQQTQQPDFVKHLTLEPERKIVTIEREITIEVFDLPNKPVIEQRSIVDSNDFLNNEIEKYHDVRPIITKNEVAPSEIIETSKPVLEKPKYQIDKEEKAISKSKKKETGGMFGMFKKKPKEIGTQPVSEEIIEQSQQASTVLEEEVNKHHDVRPFAEEKIVTAKPIIKESIVVTMEPNLGTSSVSTKTETTKERFVASEDHIKDIKTETKTKTTKRTITTEATFSHSSKVGDLHKDITTAHGVTETTSAATQSDIASTKPVVFETTLQNIDDPNGFLKTEVEKYHDVRPIIKSSDQLQQELVKASEPILQETIDIKMESTPKKQKKDSGLLGLFKKKSHDDKPSTSPPRLSEIVVQQMKDSDNFLKDEIDQFHDVRPIVSETNLETAVNKDIQLVQKKSTKTDNADAQKGGLFGLFKKREGSTERDRDIKVKSGEFNEPTIAKKKTGSLERERKEKISPIFGIKHQKRNISETTLKDMNESDTFLKTEVDKYHDVKPIVGQDLVVSKTIELKTPKTVKDEETQDEKGGLLGIFKKKTSSLEPDVKSVPKEVTEQTKRVIGKDETVIPEHKHDKSMKILTVKTPSLSDNTIKDMSDSTNFLQTEIHYFHDVRPVANQITVKMPVDQLEKKSSKKSKGTGSLFGMFKKKSESVEKDLKEQSKKGTEKTKDISQELETSTIAHEEKPSLSQATITDLTDSTRFLEKEVERYHDVRPIVKTSEIVEHMTKPVTLTSVTLPDTSFTTKETIIREEGHKTSQSATINDEKLFENLKDESPKRTITTTVTKKEIPHGERVKKVQTEVITGTVQLDPDILADVDKLEKEINSELERLRNQTSASQDRKDEFTKTVDVVETSKPTLKQEVIASESKPQLLDTVIRDINDTNAFLETEVDKYHDVRPVLSQKEDVSVYVKPKEPSQLEEKAKKKREKDKESKGGLFGIFRKKGDSLERGSNLETLDKNDRPILSPMVVKDMSDSNSFLKEEVEQYHDVRPIIKTPISESVLVTKPEHTATLESTHLIDKKHDKKPTEESKKQDDKNADTPKGSVFSIFKKKTSSLERGIKGLPTEKSEKVSPIFGIKKEKQRLSEKTIEDMANSNTFLQTEINKYHDVRMASQKIEEKPQHSTPEDKKIDMKTSSKDHGKKGGLFGIFKTKTGSIDRDVPDISKEIRAETKKEITEAYSGLNTLVPHESHTFLTTEIEKYHDVKPLFQKDSKPVTASPAAQTLEIKKDQMQPIKEKITIKTSDKLFESLKDESPKKTVTTTISKEEIPHGERVTKVKTEILTGTIQLPSDVLSDVEKLEKEINEKLNDLRKESDPSEDISTEIIKETQEVYQKVTEVDVPPVKIDIAISKEVYKLSESVTENMDNSSKFLDTEVDKYHDVRPVIKTAETQVVTVTTKPEESVKSEDKSKKKDKDKDGKGGLFGIFKKKGGSLERGAKLEPVGKDRPVLSDTVVKDMLHSNSFLKDEIDRYHDVRPIVRQPVEEEHIKVDVRATPEEQKPEKVPRKSKGKGDKESGGIFGIFKKKTESIEKDLKDETKSVKQDLKESGEIVKTKVTTITKKISPEETQKMSEIRLKDIDDSNNFLNLEIEKYHDVRVIPQSDSSKTIKVISAPILEQNLTTEKVQRQTIKEKLFKETSDNLLDSLKDESPKRSVTTTITKEEIPHGERVTTVKSDILTGTIQLTSDNLTDIEKLETEINEKLNDLKKETDTSKAIGTEMVKESQEVYQKVTEVDVPAVKMDIAIPKEVSKLSESVTENVDNSIKFLDTEVDKYHDVRPVITTAETQVVTVTTKPEESVKSEDKSKKKDKDKDGKGGLFGIFKKKGGSLERGAKLEPVGKEDRPVLSDTVVKDMLDSNSFLKDEIDRYHDVRPIVRQPVEEEHIKVDVRATPEEQKPEKVPRKSKGKGDKESGGIFGIFKKKTESIEKDLKDETKSVKQDLKESGEIVKTKVTTITKKISPEETQKMSEIRLKDIDDSNNFLNLEIEKYHDVRVIPQSDTSKVISAPVPEQNLTTEKDQRQTIKEKLYKETSDNLLDSLKDESPKRSVTTTITKEEIPHGERVTTVKSDILTGTIQLTSDNLTDIEKLETEINEKLNDLKKETDPSKAIGTEMVKESQEVYQKVTEVDVPPVKMDIAIPKEVSKLSESVTENIDNSIKFLDTEVDKYHDIRPVITTAETQVVTVTTKPEKSEDKSKKKDKDKDGKGGLFGIFKKKGGSLERGAKLEPAGKEDRPVLSDTVVKNMLDSNSFLKDEIDRYHDVRPIVKQPVEEEHIKVDVRATPEEQKPEKVPRKSKTKGEKESGSIFGMFKKKAGSVDRDIKEEVKEVKKDAKEIIQTVPFSIQTKSGLSDTVVKNMDDSNNFLYTEIEKYHDARPIIKKIDKVELVTTSRIGTTLSEPMKTKIQDKKVSHTESPEKDLKNVCAETIKEPIESIKKTKTEVSTLKSSVLTDIGQPDLTGLTDSSSFLETEVDKYHDVRPQSKSKDEAEIVTKTNVKQTEKPKKPREVDDAKGGVFGIFKKKTGSLEREVKVLPKEKPEKVSPIFGIKKKKPKLSEETLQNITHSNSFLQTEIDKYHDVRPMGDNDIKVTKEIIYHDVRPIVDNVEETKVKFKEPISIDIPPSKTEISNTERAPEAKLITTTHVTHEIYTTELPSKEQFDEITQKSKEDNKMFLKDEVEQFHDVRPIIKSLEPVEDTQLTKKAKHTETVVVGPMPSTTTDEKYVKETKTKEGKGLFGMFKKKDSEEKEIKQKTDTIEKSPKKEEKSNKKDHELAQEVQKPIFVDVTKSMNDSDNFLRSEIEKYHDVRPLERVPSAPAATEIEVVTKTTSDQEVKASPSKISKPESEGNKQIIITEKHFIKEGGYLNEVFVKETTEKRVYTTDMRTAEAEELKRLHETSNFLNTELDKYEDSKPEKSDTAQPEKSTQELQNLVSSGDFLRDEINNYHDVKLTAKQDEPLIKEKEKSKRFGGLFSKKKSSDKEQDGKPSKEETSKSKDKKKSKKEKDGAAKPESQDFSKIETDRYQEGKKSKEESGSFFGLFSKKTKPQEKDKSIEQERAHKLSTEVLQNMKQSSDFLDTEVKVYHDVRPELDKSFTDDNFQPVTLSPIDTSFTLTTETTKHEDHIKHERHIQTEETQKSSQSYTTDEAFAETVSEEGPKRTITTTVTRQEIPHGERTTKVKTEVITSTIQLTPDVLNDIEKLEKEINMKLEELRKQTDSTEDLSKQTSYSIASDDQFPRDVIIPEVSNEVTSYTLEKPIVKTEVTGSQELFGKRLPSEIPGTPLPGKISELSFDQPPPRDGKLSSETLKHMQDSHSFLVTELENYDDGKLEIVTDLDEDPKVKSSGLFGIFSKKDKSESPKIAKRKLKKPKEKSVEEVEKVGFLDKLGRKLTGAKYDVEEASKSMNESGTEILRKTDDTLDTTAAAVSTAIDTVETKIEKEYQKDKELVHQKHEALSKQVRDTADSLSKESDKIQQTVTTKIKETDQKLADTKQHTTEVVGELERKLKEEDKATKQEISTAVKQVENKSGEVIQEGKDSAEKVSKKTTGFFSKITGKSEEDKKVEKEKKDKKGKRSPGFLSKLGGKSKEVSFEQPEATIITEKHVTTQPEITIRVDDVLQTENLIKSESETFSHDLLKSFDEKLEHVKEERDDIKKKAKDEMKEFEMRTENIKRGVSDIAQKQTVTITSTEKQLREKSDTFEKKIDEKFSETMKLSEELSKKPKEISKKITTVSENILETQRKQIQADVSLLEDDIDKQSKEAKEKLSDDIIYVQKAIKIEKSKLGDMPKDFGKKVEKKVEGIEIGIASTVQNVEDAAKTSKPVQDSPKKIIKQIDDSVAFINKGLDQLEKTETGIRQEATKIREGTISVVSSKEAVTDQTKNTIKSTKDFFDNVENKLIGAKEEAEKVITEESYTESKVKIPVYAPKYDIGSFHQISDIQQKTLDFLESESQRTDDSRMSRAVSDYGTTLKAGAEEGARKISEANIDLSNFSTEDDELIKKEKTTSYVTSPTFTRRTLSAKITKGGRPQVVEITYDSSLDSSSSSSSYIVTEPDDADSRRQKKTIFHIESEEGDLSSKSDRERRDSSSSNVLETLTESRIESLLSDLTKDLDDSTKPIQIVLKKEEQRLKEHKKESQAEVDIIEKKLRDLDRALDSLEQVEIVEQIEDKGDARTEKKLRRVERKFERMASEVLEKESKEGKKVQLTSPEIEGKRESDYQTVVSQLSTEEISDFQKEYSHLWDEQTFSKSSDRESKTPDSQADAQELPQGGDITSTSSSTRETATTSSSRPEGEEGAEKDESEYERRVADQHQLSEEMKELLKELEKESKQ</sequence>
<gene>
    <name evidence="12" type="ORF">DIABBA_LOCUS13020</name>
</gene>
<evidence type="ECO:0000259" key="10">
    <source>
        <dbReference type="PROSITE" id="PS50017"/>
    </source>
</evidence>
<feature type="region of interest" description="Disordered" evidence="9">
    <location>
        <begin position="4951"/>
        <end position="4978"/>
    </location>
</feature>
<dbReference type="Pfam" id="PF00791">
    <property type="entry name" value="ZU5"/>
    <property type="match status" value="1"/>
</dbReference>
<dbReference type="InterPro" id="IPR000906">
    <property type="entry name" value="ZU5_dom"/>
</dbReference>
<feature type="compositionally biased region" description="Basic and acidic residues" evidence="9">
    <location>
        <begin position="4462"/>
        <end position="4483"/>
    </location>
</feature>
<feature type="compositionally biased region" description="Basic and acidic residues" evidence="9">
    <location>
        <begin position="5965"/>
        <end position="5978"/>
    </location>
</feature>
<feature type="region of interest" description="Disordered" evidence="9">
    <location>
        <begin position="5951"/>
        <end position="5996"/>
    </location>
</feature>
<evidence type="ECO:0008006" key="14">
    <source>
        <dbReference type="Google" id="ProtNLM"/>
    </source>
</evidence>
<name>A0A9N9TCH4_DIABA</name>
<evidence type="ECO:0000259" key="11">
    <source>
        <dbReference type="PROSITE" id="PS51145"/>
    </source>
</evidence>
<feature type="region of interest" description="Disordered" evidence="9">
    <location>
        <begin position="3975"/>
        <end position="4001"/>
    </location>
</feature>
<evidence type="ECO:0000256" key="2">
    <source>
        <dbReference type="ARBA" id="ARBA00004496"/>
    </source>
</evidence>
<feature type="compositionally biased region" description="Basic and acidic residues" evidence="9">
    <location>
        <begin position="6063"/>
        <end position="6094"/>
    </location>
</feature>
<keyword evidence="7" id="KW-0472">Membrane</keyword>
<feature type="region of interest" description="Disordered" evidence="9">
    <location>
        <begin position="4555"/>
        <end position="4581"/>
    </location>
</feature>
<feature type="region of interest" description="Disordered" evidence="9">
    <location>
        <begin position="6179"/>
        <end position="6226"/>
    </location>
</feature>
<keyword evidence="13" id="KW-1185">Reference proteome</keyword>
<dbReference type="SMART" id="SM00005">
    <property type="entry name" value="DEATH"/>
    <property type="match status" value="1"/>
</dbReference>
<feature type="region of interest" description="Disordered" evidence="9">
    <location>
        <begin position="2256"/>
        <end position="2277"/>
    </location>
</feature>
<feature type="compositionally biased region" description="Basic and acidic residues" evidence="9">
    <location>
        <begin position="6179"/>
        <end position="6197"/>
    </location>
</feature>
<feature type="region of interest" description="Disordered" evidence="9">
    <location>
        <begin position="3716"/>
        <end position="3746"/>
    </location>
</feature>
<dbReference type="PROSITE" id="PS50017">
    <property type="entry name" value="DEATH_DOMAIN"/>
    <property type="match status" value="1"/>
</dbReference>
<feature type="compositionally biased region" description="Basic and acidic residues" evidence="9">
    <location>
        <begin position="7127"/>
        <end position="7147"/>
    </location>
</feature>
<dbReference type="SMART" id="SM00218">
    <property type="entry name" value="ZU5"/>
    <property type="match status" value="1"/>
</dbReference>
<feature type="region of interest" description="Disordered" evidence="9">
    <location>
        <begin position="6333"/>
        <end position="6365"/>
    </location>
</feature>
<feature type="compositionally biased region" description="Basic and acidic residues" evidence="9">
    <location>
        <begin position="6616"/>
        <end position="6630"/>
    </location>
</feature>
<feature type="compositionally biased region" description="Basic and acidic residues" evidence="9">
    <location>
        <begin position="4951"/>
        <end position="4975"/>
    </location>
</feature>
<feature type="compositionally biased region" description="Low complexity" evidence="9">
    <location>
        <begin position="7334"/>
        <end position="7349"/>
    </location>
</feature>
<dbReference type="PROSITE" id="PS51145">
    <property type="entry name" value="ZU5"/>
    <property type="match status" value="2"/>
</dbReference>
<accession>A0A9N9TCH4</accession>
<dbReference type="InterPro" id="IPR011029">
    <property type="entry name" value="DEATH-like_dom_sf"/>
</dbReference>
<feature type="coiled-coil region" evidence="8">
    <location>
        <begin position="3877"/>
        <end position="3904"/>
    </location>
</feature>
<feature type="region of interest" description="Disordered" evidence="9">
    <location>
        <begin position="5246"/>
        <end position="5276"/>
    </location>
</feature>
<keyword evidence="5" id="KW-0677">Repeat</keyword>
<keyword evidence="4" id="KW-0597">Phosphoprotein</keyword>
<dbReference type="CDD" id="cd08317">
    <property type="entry name" value="Death_ank"/>
    <property type="match status" value="1"/>
</dbReference>
<feature type="compositionally biased region" description="Basic and acidic residues" evidence="9">
    <location>
        <begin position="6009"/>
        <end position="6027"/>
    </location>
</feature>
<feature type="compositionally biased region" description="Basic and acidic residues" evidence="9">
    <location>
        <begin position="7364"/>
        <end position="7391"/>
    </location>
</feature>
<feature type="region of interest" description="Disordered" evidence="9">
    <location>
        <begin position="6584"/>
        <end position="6655"/>
    </location>
</feature>
<organism evidence="12 13">
    <name type="scientific">Diabrotica balteata</name>
    <name type="common">Banded cucumber beetle</name>
    <dbReference type="NCBI Taxonomy" id="107213"/>
    <lineage>
        <taxon>Eukaryota</taxon>
        <taxon>Metazoa</taxon>
        <taxon>Ecdysozoa</taxon>
        <taxon>Arthropoda</taxon>
        <taxon>Hexapoda</taxon>
        <taxon>Insecta</taxon>
        <taxon>Pterygota</taxon>
        <taxon>Neoptera</taxon>
        <taxon>Endopterygota</taxon>
        <taxon>Coleoptera</taxon>
        <taxon>Polyphaga</taxon>
        <taxon>Cucujiformia</taxon>
        <taxon>Chrysomeloidea</taxon>
        <taxon>Chrysomelidae</taxon>
        <taxon>Galerucinae</taxon>
        <taxon>Diabroticina</taxon>
        <taxon>Diabroticites</taxon>
        <taxon>Diabrotica</taxon>
    </lineage>
</organism>
<dbReference type="Pfam" id="PF00531">
    <property type="entry name" value="Death"/>
    <property type="match status" value="1"/>
</dbReference>
<feature type="domain" description="Death" evidence="10">
    <location>
        <begin position="474"/>
        <end position="551"/>
    </location>
</feature>
<feature type="region of interest" description="Disordered" evidence="9">
    <location>
        <begin position="926"/>
        <end position="978"/>
    </location>
</feature>
<feature type="region of interest" description="Disordered" evidence="9">
    <location>
        <begin position="2540"/>
        <end position="2569"/>
    </location>
</feature>
<feature type="compositionally biased region" description="Basic and acidic residues" evidence="9">
    <location>
        <begin position="4179"/>
        <end position="4202"/>
    </location>
</feature>
<evidence type="ECO:0000256" key="7">
    <source>
        <dbReference type="ARBA" id="ARBA00023136"/>
    </source>
</evidence>
<comment type="subcellular location">
    <subcellularLocation>
        <location evidence="2">Cytoplasm</location>
    </subcellularLocation>
    <subcellularLocation>
        <location evidence="1">Membrane</location>
    </subcellularLocation>
</comment>
<feature type="region of interest" description="Disordered" evidence="9">
    <location>
        <begin position="5343"/>
        <end position="5367"/>
    </location>
</feature>
<feature type="compositionally biased region" description="Basic residues" evidence="9">
    <location>
        <begin position="939"/>
        <end position="949"/>
    </location>
</feature>
<feature type="region of interest" description="Disordered" evidence="9">
    <location>
        <begin position="7305"/>
        <end position="7391"/>
    </location>
</feature>
<feature type="compositionally biased region" description="Basic and acidic residues" evidence="9">
    <location>
        <begin position="5803"/>
        <end position="5835"/>
    </location>
</feature>
<dbReference type="GO" id="GO:0016020">
    <property type="term" value="C:membrane"/>
    <property type="evidence" value="ECO:0007669"/>
    <property type="project" value="UniProtKB-SubCell"/>
</dbReference>
<feature type="region of interest" description="Disordered" evidence="9">
    <location>
        <begin position="4856"/>
        <end position="4875"/>
    </location>
</feature>
<evidence type="ECO:0000256" key="1">
    <source>
        <dbReference type="ARBA" id="ARBA00004370"/>
    </source>
</evidence>
<feature type="compositionally biased region" description="Basic and acidic residues" evidence="9">
    <location>
        <begin position="6106"/>
        <end position="6120"/>
    </location>
</feature>
<evidence type="ECO:0000256" key="9">
    <source>
        <dbReference type="SAM" id="MobiDB-lite"/>
    </source>
</evidence>
<feature type="region of interest" description="Disordered" evidence="9">
    <location>
        <begin position="6009"/>
        <end position="6120"/>
    </location>
</feature>
<dbReference type="PANTHER" id="PTHR24123:SF141">
    <property type="entry name" value="ANKYRIN 2, ISOFORM U"/>
    <property type="match status" value="1"/>
</dbReference>
<feature type="compositionally biased region" description="Basic and acidic residues" evidence="9">
    <location>
        <begin position="3975"/>
        <end position="3997"/>
    </location>
</feature>
<dbReference type="Gene3D" id="2.60.220.30">
    <property type="match status" value="2"/>
</dbReference>
<feature type="region of interest" description="Disordered" evidence="9">
    <location>
        <begin position="6514"/>
        <end position="6541"/>
    </location>
</feature>
<feature type="compositionally biased region" description="Basic and acidic residues" evidence="9">
    <location>
        <begin position="6037"/>
        <end position="6055"/>
    </location>
</feature>
<dbReference type="EMBL" id="OU898284">
    <property type="protein sequence ID" value="CAG9840373.1"/>
    <property type="molecule type" value="Genomic_DNA"/>
</dbReference>
<feature type="compositionally biased region" description="Low complexity" evidence="9">
    <location>
        <begin position="2256"/>
        <end position="2266"/>
    </location>
</feature>
<dbReference type="Pfam" id="PF17809">
    <property type="entry name" value="UPA_2"/>
    <property type="match status" value="1"/>
</dbReference>
<feature type="region of interest" description="Disordered" evidence="9">
    <location>
        <begin position="1882"/>
        <end position="1913"/>
    </location>
</feature>
<dbReference type="GO" id="GO:0007165">
    <property type="term" value="P:signal transduction"/>
    <property type="evidence" value="ECO:0007669"/>
    <property type="project" value="InterPro"/>
</dbReference>
<dbReference type="SUPFAM" id="SSF47986">
    <property type="entry name" value="DEATH domain"/>
    <property type="match status" value="1"/>
</dbReference>
<proteinExistence type="predicted"/>
<dbReference type="FunFam" id="2.60.220.30:FF:000001">
    <property type="entry name" value="Ankyrin-3 isoform 2"/>
    <property type="match status" value="1"/>
</dbReference>
<evidence type="ECO:0000256" key="6">
    <source>
        <dbReference type="ARBA" id="ARBA00023043"/>
    </source>
</evidence>
<feature type="region of interest" description="Disordered" evidence="9">
    <location>
        <begin position="1795"/>
        <end position="1816"/>
    </location>
</feature>
<dbReference type="InterPro" id="IPR040745">
    <property type="entry name" value="Ankyrin_UPA"/>
</dbReference>
<feature type="region of interest" description="Disordered" evidence="9">
    <location>
        <begin position="4458"/>
        <end position="4491"/>
    </location>
</feature>
<feature type="region of interest" description="Disordered" evidence="9">
    <location>
        <begin position="2828"/>
        <end position="2849"/>
    </location>
</feature>
<feature type="compositionally biased region" description="Basic and acidic residues" evidence="9">
    <location>
        <begin position="875"/>
        <end position="907"/>
    </location>
</feature>
<feature type="region of interest" description="Disordered" evidence="9">
    <location>
        <begin position="7253"/>
        <end position="7279"/>
    </location>
</feature>
<feature type="compositionally biased region" description="Low complexity" evidence="9">
    <location>
        <begin position="7097"/>
        <end position="7108"/>
    </location>
</feature>
<dbReference type="Proteomes" id="UP001153709">
    <property type="component" value="Chromosome 9"/>
</dbReference>
<evidence type="ECO:0000313" key="12">
    <source>
        <dbReference type="EMBL" id="CAG9840373.1"/>
    </source>
</evidence>
<feature type="region of interest" description="Disordered" evidence="9">
    <location>
        <begin position="1224"/>
        <end position="1273"/>
    </location>
</feature>
<feature type="compositionally biased region" description="Polar residues" evidence="9">
    <location>
        <begin position="5979"/>
        <end position="5994"/>
    </location>
</feature>
<dbReference type="OrthoDB" id="20872at2759"/>
<feature type="domain" description="ZU5" evidence="11">
    <location>
        <begin position="1"/>
        <end position="145"/>
    </location>
</feature>
<protein>
    <recommendedName>
        <fullName evidence="14">Ankyrin-2</fullName>
    </recommendedName>
</protein>
<feature type="compositionally biased region" description="Low complexity" evidence="9">
    <location>
        <begin position="2540"/>
        <end position="2551"/>
    </location>
</feature>
<feature type="compositionally biased region" description="Low complexity" evidence="9">
    <location>
        <begin position="2636"/>
        <end position="2646"/>
    </location>
</feature>
<feature type="compositionally biased region" description="Basic and acidic residues" evidence="9">
    <location>
        <begin position="3716"/>
        <end position="3735"/>
    </location>
</feature>
<feature type="compositionally biased region" description="Basic and acidic residues" evidence="9">
    <location>
        <begin position="6514"/>
        <end position="6533"/>
    </location>
</feature>
<feature type="compositionally biased region" description="Basic and acidic residues" evidence="9">
    <location>
        <begin position="1887"/>
        <end position="1902"/>
    </location>
</feature>
<dbReference type="InterPro" id="IPR000488">
    <property type="entry name" value="Death_dom"/>
</dbReference>
<dbReference type="Gene3D" id="2.60.40.2660">
    <property type="match status" value="1"/>
</dbReference>
<feature type="compositionally biased region" description="Acidic residues" evidence="9">
    <location>
        <begin position="7354"/>
        <end position="7363"/>
    </location>
</feature>
<dbReference type="PANTHER" id="PTHR24123">
    <property type="entry name" value="ANKYRIN REPEAT-CONTAINING"/>
    <property type="match status" value="1"/>
</dbReference>
<evidence type="ECO:0000256" key="4">
    <source>
        <dbReference type="ARBA" id="ARBA00022553"/>
    </source>
</evidence>
<keyword evidence="6" id="KW-0040">ANK repeat</keyword>
<evidence type="ECO:0000313" key="13">
    <source>
        <dbReference type="Proteomes" id="UP001153709"/>
    </source>
</evidence>
<feature type="region of interest" description="Disordered" evidence="9">
    <location>
        <begin position="7096"/>
        <end position="7156"/>
    </location>
</feature>
<feature type="region of interest" description="Disordered" evidence="9">
    <location>
        <begin position="4076"/>
        <end position="4110"/>
    </location>
</feature>
<feature type="region of interest" description="Disordered" evidence="9">
    <location>
        <begin position="2636"/>
        <end position="2657"/>
    </location>
</feature>
<feature type="region of interest" description="Disordered" evidence="9">
    <location>
        <begin position="4179"/>
        <end position="4210"/>
    </location>
</feature>
<feature type="region of interest" description="Disordered" evidence="9">
    <location>
        <begin position="718"/>
        <end position="759"/>
    </location>
</feature>
<feature type="compositionally biased region" description="Basic and acidic residues" evidence="9">
    <location>
        <begin position="5343"/>
        <end position="5365"/>
    </location>
</feature>
<feature type="domain" description="ZU5" evidence="11">
    <location>
        <begin position="147"/>
        <end position="294"/>
    </location>
</feature>
<evidence type="ECO:0000256" key="8">
    <source>
        <dbReference type="SAM" id="Coils"/>
    </source>
</evidence>
<keyword evidence="8" id="KW-0175">Coiled coil</keyword>
<dbReference type="InterPro" id="IPR051165">
    <property type="entry name" value="Multifunctional_ANK_Repeat"/>
</dbReference>
<feature type="compositionally biased region" description="Basic and acidic residues" evidence="9">
    <location>
        <begin position="5250"/>
        <end position="5268"/>
    </location>
</feature>
<feature type="region of interest" description="Disordered" evidence="9">
    <location>
        <begin position="3381"/>
        <end position="3416"/>
    </location>
</feature>
<dbReference type="GO" id="GO:0005737">
    <property type="term" value="C:cytoplasm"/>
    <property type="evidence" value="ECO:0007669"/>
    <property type="project" value="UniProtKB-SubCell"/>
</dbReference>
<feature type="region of interest" description="Disordered" evidence="9">
    <location>
        <begin position="5803"/>
        <end position="5836"/>
    </location>
</feature>
<feature type="region of interest" description="Disordered" evidence="9">
    <location>
        <begin position="872"/>
        <end position="914"/>
    </location>
</feature>
<feature type="region of interest" description="Disordered" evidence="9">
    <location>
        <begin position="5878"/>
        <end position="5908"/>
    </location>
</feature>
<feature type="compositionally biased region" description="Basic and acidic residues" evidence="9">
    <location>
        <begin position="4076"/>
        <end position="4103"/>
    </location>
</feature>
<dbReference type="FunFam" id="2.60.40.2660:FF:000001">
    <property type="entry name" value="Ankyrin-3 isoform 2"/>
    <property type="match status" value="1"/>
</dbReference>
<feature type="compositionally biased region" description="Basic and acidic residues" evidence="9">
    <location>
        <begin position="1224"/>
        <end position="1262"/>
    </location>
</feature>
<feature type="compositionally biased region" description="Basic and acidic residues" evidence="9">
    <location>
        <begin position="6585"/>
        <end position="6604"/>
    </location>
</feature>
<dbReference type="Gene3D" id="1.10.533.10">
    <property type="entry name" value="Death Domain, Fas"/>
    <property type="match status" value="1"/>
</dbReference>
<feature type="region of interest" description="Disordered" evidence="9">
    <location>
        <begin position="772"/>
        <end position="851"/>
    </location>
</feature>
<feature type="compositionally biased region" description="Basic and acidic residues" evidence="9">
    <location>
        <begin position="746"/>
        <end position="759"/>
    </location>
</feature>
<reference evidence="12" key="1">
    <citation type="submission" date="2022-01" db="EMBL/GenBank/DDBJ databases">
        <authorList>
            <person name="King R."/>
        </authorList>
    </citation>
    <scope>NUCLEOTIDE SEQUENCE</scope>
</reference>
<feature type="coiled-coil region" evidence="8">
    <location>
        <begin position="6697"/>
        <end position="6735"/>
    </location>
</feature>
<keyword evidence="3" id="KW-0963">Cytoplasm</keyword>
<evidence type="ECO:0000256" key="3">
    <source>
        <dbReference type="ARBA" id="ARBA00022490"/>
    </source>
</evidence>
<evidence type="ECO:0000256" key="5">
    <source>
        <dbReference type="ARBA" id="ARBA00022737"/>
    </source>
</evidence>
<dbReference type="FunFam" id="2.60.220.30:FF:000009">
    <property type="entry name" value="Ankyrin 2, isoform G"/>
    <property type="match status" value="1"/>
</dbReference>
<feature type="compositionally biased region" description="Basic and acidic residues" evidence="9">
    <location>
        <begin position="4555"/>
        <end position="4579"/>
    </location>
</feature>